<evidence type="ECO:0000313" key="4">
    <source>
        <dbReference type="EMBL" id="PZX54873.1"/>
    </source>
</evidence>
<sequence length="459" mass="52225">MTRSEYSFGIFLMVLTVITGFLHAVAYLVIGGQVFYLDVYPYYFFLSNLIYFAGTAILIKYFYRENYKAAFYTLLLTALLTLVQMIVLYNMISNRHLSSLYFAVVIFLLCSSMVFGATLIFSNASLRKWFKPAGILILITSALLLAISLFALTIKESATLWMLEQASRWISLSTTLTPIFFVLIFKEELKATDNIVFKKEDKQYAIFKFLLLVAFLASGYIFLRDSYMSHYWYEKNQEKTAQMIEMSDQKTFIGSQGDSLSYLLINPVQFDSSKQYPLVISLPYAGYEASAAQVLSENVNRLKYPAYIMVPYCPEGEGWGGVPNTPVIDQLVFEAIESLDATENIDINRRYITGVSRGGYGTWHFITERPDLFAAAIPVCGEGNPSLAPEITDVAVWAFHGEKDKNVPVSGSRDMIEAMEEAGKSPKYTEYQNEGHNIWYQVSTEPELWTWLFSQRKGM</sequence>
<accession>A0A2W7R212</accession>
<dbReference type="Proteomes" id="UP000248882">
    <property type="component" value="Unassembled WGS sequence"/>
</dbReference>
<dbReference type="PANTHER" id="PTHR43037">
    <property type="entry name" value="UNNAMED PRODUCT-RELATED"/>
    <property type="match status" value="1"/>
</dbReference>
<comment type="caution">
    <text evidence="4">The sequence shown here is derived from an EMBL/GenBank/DDBJ whole genome shotgun (WGS) entry which is preliminary data.</text>
</comment>
<keyword evidence="2" id="KW-0812">Transmembrane</keyword>
<dbReference type="EMBL" id="QKZT01000004">
    <property type="protein sequence ID" value="PZX54873.1"/>
    <property type="molecule type" value="Genomic_DNA"/>
</dbReference>
<dbReference type="OrthoDB" id="9764953at2"/>
<feature type="transmembrane region" description="Helical" evidence="2">
    <location>
        <begin position="133"/>
        <end position="154"/>
    </location>
</feature>
<dbReference type="InterPro" id="IPR050955">
    <property type="entry name" value="Plant_Biomass_Hydrol_Est"/>
</dbReference>
<feature type="transmembrane region" description="Helical" evidence="2">
    <location>
        <begin position="166"/>
        <end position="185"/>
    </location>
</feature>
<proteinExistence type="predicted"/>
<feature type="domain" description="Peptidase S9 prolyl oligopeptidase catalytic" evidence="3">
    <location>
        <begin position="333"/>
        <end position="381"/>
    </location>
</feature>
<feature type="transmembrane region" description="Helical" evidence="2">
    <location>
        <begin position="69"/>
        <end position="88"/>
    </location>
</feature>
<dbReference type="GO" id="GO:0006508">
    <property type="term" value="P:proteolysis"/>
    <property type="evidence" value="ECO:0007669"/>
    <property type="project" value="InterPro"/>
</dbReference>
<dbReference type="Pfam" id="PF00326">
    <property type="entry name" value="Peptidase_S9"/>
    <property type="match status" value="1"/>
</dbReference>
<dbReference type="InterPro" id="IPR001375">
    <property type="entry name" value="Peptidase_S9_cat"/>
</dbReference>
<keyword evidence="5" id="KW-1185">Reference proteome</keyword>
<dbReference type="AlphaFoldDB" id="A0A2W7R212"/>
<reference evidence="4 5" key="1">
    <citation type="submission" date="2018-06" db="EMBL/GenBank/DDBJ databases">
        <title>Genomic Encyclopedia of Archaeal and Bacterial Type Strains, Phase II (KMG-II): from individual species to whole genera.</title>
        <authorList>
            <person name="Goeker M."/>
        </authorList>
    </citation>
    <scope>NUCLEOTIDE SEQUENCE [LARGE SCALE GENOMIC DNA]</scope>
    <source>
        <strain evidence="4 5">DSM 19830</strain>
    </source>
</reference>
<dbReference type="InterPro" id="IPR029058">
    <property type="entry name" value="AB_hydrolase_fold"/>
</dbReference>
<keyword evidence="2" id="KW-1133">Transmembrane helix</keyword>
<feature type="transmembrane region" description="Helical" evidence="2">
    <location>
        <begin position="205"/>
        <end position="223"/>
    </location>
</feature>
<evidence type="ECO:0000256" key="2">
    <source>
        <dbReference type="SAM" id="Phobius"/>
    </source>
</evidence>
<dbReference type="GO" id="GO:0008236">
    <property type="term" value="F:serine-type peptidase activity"/>
    <property type="evidence" value="ECO:0007669"/>
    <property type="project" value="InterPro"/>
</dbReference>
<dbReference type="Gene3D" id="3.40.50.1820">
    <property type="entry name" value="alpha/beta hydrolase"/>
    <property type="match status" value="1"/>
</dbReference>
<feature type="transmembrane region" description="Helical" evidence="2">
    <location>
        <begin position="42"/>
        <end position="63"/>
    </location>
</feature>
<organism evidence="4 5">
    <name type="scientific">Algoriphagus chordae</name>
    <dbReference type="NCBI Taxonomy" id="237019"/>
    <lineage>
        <taxon>Bacteria</taxon>
        <taxon>Pseudomonadati</taxon>
        <taxon>Bacteroidota</taxon>
        <taxon>Cytophagia</taxon>
        <taxon>Cytophagales</taxon>
        <taxon>Cyclobacteriaceae</taxon>
        <taxon>Algoriphagus</taxon>
    </lineage>
</organism>
<evidence type="ECO:0000259" key="3">
    <source>
        <dbReference type="Pfam" id="PF00326"/>
    </source>
</evidence>
<protein>
    <submittedName>
        <fullName evidence="4">Prolyl oligopeptidase family protein</fullName>
    </submittedName>
</protein>
<gene>
    <name evidence="4" type="ORF">LV85_01211</name>
</gene>
<evidence type="ECO:0000313" key="5">
    <source>
        <dbReference type="Proteomes" id="UP000248882"/>
    </source>
</evidence>
<feature type="transmembrane region" description="Helical" evidence="2">
    <location>
        <begin position="100"/>
        <end position="121"/>
    </location>
</feature>
<dbReference type="PANTHER" id="PTHR43037:SF1">
    <property type="entry name" value="BLL1128 PROTEIN"/>
    <property type="match status" value="1"/>
</dbReference>
<feature type="transmembrane region" description="Helical" evidence="2">
    <location>
        <begin position="6"/>
        <end position="30"/>
    </location>
</feature>
<keyword evidence="1" id="KW-0732">Signal</keyword>
<evidence type="ECO:0000256" key="1">
    <source>
        <dbReference type="ARBA" id="ARBA00022729"/>
    </source>
</evidence>
<name>A0A2W7R212_9BACT</name>
<keyword evidence="2" id="KW-0472">Membrane</keyword>
<dbReference type="RefSeq" id="WP_111317287.1">
    <property type="nucleotide sequence ID" value="NZ_QKZT01000004.1"/>
</dbReference>
<dbReference type="SUPFAM" id="SSF53474">
    <property type="entry name" value="alpha/beta-Hydrolases"/>
    <property type="match status" value="1"/>
</dbReference>